<dbReference type="SUPFAM" id="SSF53098">
    <property type="entry name" value="Ribonuclease H-like"/>
    <property type="match status" value="1"/>
</dbReference>
<dbReference type="VEuPathDB" id="FungiDB:PTTG_00345"/>
<reference evidence="1" key="2">
    <citation type="submission" date="2016-05" db="EMBL/GenBank/DDBJ databases">
        <title>Comparative analysis highlights variable genome content of wheat rusts and divergence of the mating loci.</title>
        <authorList>
            <person name="Cuomo C.A."/>
            <person name="Bakkeren G."/>
            <person name="Szabo L."/>
            <person name="Khalil H."/>
            <person name="Joly D."/>
            <person name="Goldberg J."/>
            <person name="Young S."/>
            <person name="Zeng Q."/>
            <person name="Fellers J."/>
        </authorList>
    </citation>
    <scope>NUCLEOTIDE SEQUENCE [LARGE SCALE GENOMIC DNA]</scope>
    <source>
        <strain evidence="1">1-1 BBBD Race 1</strain>
    </source>
</reference>
<evidence type="ECO:0008006" key="4">
    <source>
        <dbReference type="Google" id="ProtNLM"/>
    </source>
</evidence>
<evidence type="ECO:0000313" key="2">
    <source>
        <dbReference type="EnsemblFungi" id="PTTG_00345-t43_1-p1"/>
    </source>
</evidence>
<sequence length="234" mass="26064">MLAFHQITDIHSTSTVLHPSFKDEYFKLANWQPEWIEESIRLTREMWESYYKPAPQPSSSQPPISCPKKGVLAGLVGASEARGGKTMTDPIHLWLAGGLSLTDDGQPVNPLKWWMQEHRSGNTHGGLLQMALDVLSCPGEFCVPSLVFWLATWLTSLPLSTTAATVDVERSFSFGRDYISLRRHRLSASSVTKGMAVAFYSKNGKMKPGVLHKWKVNLANETKHKGKGKSARKV</sequence>
<keyword evidence="3" id="KW-1185">Reference proteome</keyword>
<evidence type="ECO:0000313" key="3">
    <source>
        <dbReference type="Proteomes" id="UP000005240"/>
    </source>
</evidence>
<dbReference type="AlphaFoldDB" id="A0A0C4EHX9"/>
<reference evidence="2 3" key="3">
    <citation type="journal article" date="2017" name="G3 (Bethesda)">
        <title>Comparative analysis highlights variable genome content of wheat rusts and divergence of the mating loci.</title>
        <authorList>
            <person name="Cuomo C.A."/>
            <person name="Bakkeren G."/>
            <person name="Khalil H.B."/>
            <person name="Panwar V."/>
            <person name="Joly D."/>
            <person name="Linning R."/>
            <person name="Sakthikumar S."/>
            <person name="Song X."/>
            <person name="Adiconis X."/>
            <person name="Fan L."/>
            <person name="Goldberg J.M."/>
            <person name="Levin J.Z."/>
            <person name="Young S."/>
            <person name="Zeng Q."/>
            <person name="Anikster Y."/>
            <person name="Bruce M."/>
            <person name="Wang M."/>
            <person name="Yin C."/>
            <person name="McCallum B."/>
            <person name="Szabo L.J."/>
            <person name="Hulbert S."/>
            <person name="Chen X."/>
            <person name="Fellers J.P."/>
        </authorList>
    </citation>
    <scope>NUCLEOTIDE SEQUENCE</scope>
    <source>
        <strain evidence="3">Isolate 1-1 / race 1 (BBBD)</strain>
        <strain evidence="2">isolate 1-1 / race 1 (BBBD)</strain>
    </source>
</reference>
<reference evidence="2" key="4">
    <citation type="submission" date="2025-05" db="UniProtKB">
        <authorList>
            <consortium name="EnsemblFungi"/>
        </authorList>
    </citation>
    <scope>IDENTIFICATION</scope>
    <source>
        <strain evidence="2">isolate 1-1 / race 1 (BBBD)</strain>
    </source>
</reference>
<gene>
    <name evidence="1" type="ORF">PTTG_00345</name>
</gene>
<dbReference type="EMBL" id="ADAS02000008">
    <property type="protein sequence ID" value="OAV98302.1"/>
    <property type="molecule type" value="Genomic_DNA"/>
</dbReference>
<name>A0A0C4EHX9_PUCT1</name>
<protein>
    <recommendedName>
        <fullName evidence="4">HAT C-terminal dimerisation domain-containing protein</fullName>
    </recommendedName>
</protein>
<organism evidence="1">
    <name type="scientific">Puccinia triticina (isolate 1-1 / race 1 (BBBD))</name>
    <name type="common">Brown leaf rust fungus</name>
    <dbReference type="NCBI Taxonomy" id="630390"/>
    <lineage>
        <taxon>Eukaryota</taxon>
        <taxon>Fungi</taxon>
        <taxon>Dikarya</taxon>
        <taxon>Basidiomycota</taxon>
        <taxon>Pucciniomycotina</taxon>
        <taxon>Pucciniomycetes</taxon>
        <taxon>Pucciniales</taxon>
        <taxon>Pucciniaceae</taxon>
        <taxon>Puccinia</taxon>
    </lineage>
</organism>
<proteinExistence type="predicted"/>
<reference evidence="1" key="1">
    <citation type="submission" date="2009-11" db="EMBL/GenBank/DDBJ databases">
        <authorList>
            <consortium name="The Broad Institute Genome Sequencing Platform"/>
            <person name="Ward D."/>
            <person name="Feldgarden M."/>
            <person name="Earl A."/>
            <person name="Young S.K."/>
            <person name="Zeng Q."/>
            <person name="Koehrsen M."/>
            <person name="Alvarado L."/>
            <person name="Berlin A."/>
            <person name="Bochicchio J."/>
            <person name="Borenstein D."/>
            <person name="Chapman S.B."/>
            <person name="Chen Z."/>
            <person name="Engels R."/>
            <person name="Freedman E."/>
            <person name="Gellesch M."/>
            <person name="Goldberg J."/>
            <person name="Griggs A."/>
            <person name="Gujja S."/>
            <person name="Heilman E."/>
            <person name="Heiman D."/>
            <person name="Hepburn T."/>
            <person name="Howarth C."/>
            <person name="Jen D."/>
            <person name="Larson L."/>
            <person name="Lewis B."/>
            <person name="Mehta T."/>
            <person name="Park D."/>
            <person name="Pearson M."/>
            <person name="Roberts A."/>
            <person name="Saif S."/>
            <person name="Shea T."/>
            <person name="Shenoy N."/>
            <person name="Sisk P."/>
            <person name="Stolte C."/>
            <person name="Sykes S."/>
            <person name="Thomson T."/>
            <person name="Walk T."/>
            <person name="White J."/>
            <person name="Yandava C."/>
            <person name="Izard J."/>
            <person name="Baranova O.V."/>
            <person name="Blanton J.M."/>
            <person name="Tanner A.C."/>
            <person name="Dewhirst F.E."/>
            <person name="Haas B."/>
            <person name="Nusbaum C."/>
            <person name="Birren B."/>
        </authorList>
    </citation>
    <scope>NUCLEOTIDE SEQUENCE [LARGE SCALE GENOMIC DNA]</scope>
    <source>
        <strain evidence="1">1-1 BBBD Race 1</strain>
    </source>
</reference>
<dbReference type="STRING" id="630390.A0A0C4EHX9"/>
<accession>A0A0C4EHX9</accession>
<dbReference type="EnsemblFungi" id="PTTG_00345-t43_1">
    <property type="protein sequence ID" value="PTTG_00345-t43_1-p1"/>
    <property type="gene ID" value="PTTG_00345"/>
</dbReference>
<dbReference type="OrthoDB" id="3359487at2759"/>
<dbReference type="Proteomes" id="UP000005240">
    <property type="component" value="Unassembled WGS sequence"/>
</dbReference>
<evidence type="ECO:0000313" key="1">
    <source>
        <dbReference type="EMBL" id="OAV98302.1"/>
    </source>
</evidence>
<dbReference type="InterPro" id="IPR012337">
    <property type="entry name" value="RNaseH-like_sf"/>
</dbReference>